<dbReference type="PROSITE" id="PS50111">
    <property type="entry name" value="CHEMOTAXIS_TRANSDUC_2"/>
    <property type="match status" value="1"/>
</dbReference>
<feature type="transmembrane region" description="Helical" evidence="4">
    <location>
        <begin position="91"/>
        <end position="108"/>
    </location>
</feature>
<evidence type="ECO:0000313" key="6">
    <source>
        <dbReference type="EMBL" id="SFQ53818.1"/>
    </source>
</evidence>
<sequence>MNINELKNEDLQRKNVILFLAYALAAGLGLLVQIIIQQAVVVIISIGIPFVISVIMFIIARKSIYFARIFPYFAILAGAITAVSMSYFNEVSIATIVLALFILILSSLHSKQSIFVYGYILCVFAMILNVMWDDSGIFEGRTVNIFFIQFIMALGIFLQVRQSKNLFTKVEKLLEDAKVKSDEETFLHQKLETAVSVITSNLEQIRTNTFNTNNAQAEMLVAVGEVSIGSQKQADHVVDIVKSTEATSDSVKEMAGHLHEIVKQAEFAEQNASDGSIVMEKMKNEIDEFTVFFVELNKTFNGLSEKINETNNFASDIRQITAQTNLLALNASIEAARAGELGKGFAVVAEEIRKLAGVTDQSLEKIDDNLNQLNKYNQEALKKLENGVNQIYAQVSTADKSNKSFNKLHETMKKLQNELAKFLKDVDIISNNTESINISTSEFAAIIEESTATVEEFNATLVQITEDQQAIANYIDETYKEAQSINTK</sequence>
<organism evidence="6 7">
    <name type="scientific">Psychrobacillus psychrotolerans</name>
    <dbReference type="NCBI Taxonomy" id="126156"/>
    <lineage>
        <taxon>Bacteria</taxon>
        <taxon>Bacillati</taxon>
        <taxon>Bacillota</taxon>
        <taxon>Bacilli</taxon>
        <taxon>Bacillales</taxon>
        <taxon>Bacillaceae</taxon>
        <taxon>Psychrobacillus</taxon>
    </lineage>
</organism>
<proteinExistence type="predicted"/>
<dbReference type="GO" id="GO:0016020">
    <property type="term" value="C:membrane"/>
    <property type="evidence" value="ECO:0007669"/>
    <property type="project" value="InterPro"/>
</dbReference>
<feature type="transmembrane region" description="Helical" evidence="4">
    <location>
        <begin position="115"/>
        <end position="132"/>
    </location>
</feature>
<keyword evidence="1 2" id="KW-0807">Transducer</keyword>
<reference evidence="7" key="1">
    <citation type="submission" date="2016-10" db="EMBL/GenBank/DDBJ databases">
        <authorList>
            <person name="Varghese N."/>
            <person name="Submissions S."/>
        </authorList>
    </citation>
    <scope>NUCLEOTIDE SEQUENCE [LARGE SCALE GENOMIC DNA]</scope>
    <source>
        <strain evidence="7">DSM 11706</strain>
    </source>
</reference>
<dbReference type="PANTHER" id="PTHR32089:SF112">
    <property type="entry name" value="LYSOZYME-LIKE PROTEIN-RELATED"/>
    <property type="match status" value="1"/>
</dbReference>
<dbReference type="EMBL" id="FOXU01000004">
    <property type="protein sequence ID" value="SFQ53818.1"/>
    <property type="molecule type" value="Genomic_DNA"/>
</dbReference>
<dbReference type="SMART" id="SM00283">
    <property type="entry name" value="MA"/>
    <property type="match status" value="1"/>
</dbReference>
<feature type="domain" description="Methyl-accepting transducer" evidence="5">
    <location>
        <begin position="208"/>
        <end position="458"/>
    </location>
</feature>
<dbReference type="AlphaFoldDB" id="A0A1I5ZBR8"/>
<keyword evidence="4" id="KW-0472">Membrane</keyword>
<feature type="coiled-coil region" evidence="3">
    <location>
        <begin position="363"/>
        <end position="432"/>
    </location>
</feature>
<dbReference type="Pfam" id="PF00015">
    <property type="entry name" value="MCPsignal"/>
    <property type="match status" value="1"/>
</dbReference>
<keyword evidence="7" id="KW-1185">Reference proteome</keyword>
<keyword evidence="3" id="KW-0175">Coiled coil</keyword>
<dbReference type="InterPro" id="IPR004089">
    <property type="entry name" value="MCPsignal_dom"/>
</dbReference>
<keyword evidence="4" id="KW-0812">Transmembrane</keyword>
<evidence type="ECO:0000256" key="4">
    <source>
        <dbReference type="SAM" id="Phobius"/>
    </source>
</evidence>
<feature type="transmembrane region" description="Helical" evidence="4">
    <location>
        <begin position="65"/>
        <end position="85"/>
    </location>
</feature>
<dbReference type="PANTHER" id="PTHR32089">
    <property type="entry name" value="METHYL-ACCEPTING CHEMOTAXIS PROTEIN MCPB"/>
    <property type="match status" value="1"/>
</dbReference>
<gene>
    <name evidence="6" type="ORF">SAMN05421670_2598</name>
</gene>
<dbReference type="OrthoDB" id="242546at2"/>
<evidence type="ECO:0000256" key="2">
    <source>
        <dbReference type="PROSITE-ProRule" id="PRU00284"/>
    </source>
</evidence>
<dbReference type="SUPFAM" id="SSF58104">
    <property type="entry name" value="Methyl-accepting chemotaxis protein (MCP) signaling domain"/>
    <property type="match status" value="1"/>
</dbReference>
<protein>
    <submittedName>
        <fullName evidence="6">Methyl-accepting chemotaxis protein</fullName>
    </submittedName>
</protein>
<evidence type="ECO:0000256" key="3">
    <source>
        <dbReference type="SAM" id="Coils"/>
    </source>
</evidence>
<dbReference type="GO" id="GO:0007165">
    <property type="term" value="P:signal transduction"/>
    <property type="evidence" value="ECO:0007669"/>
    <property type="project" value="UniProtKB-KW"/>
</dbReference>
<evidence type="ECO:0000259" key="5">
    <source>
        <dbReference type="PROSITE" id="PS50111"/>
    </source>
</evidence>
<dbReference type="RefSeq" id="WP_093537313.1">
    <property type="nucleotide sequence ID" value="NZ_FOXU01000004.1"/>
</dbReference>
<name>A0A1I5ZBR8_9BACI</name>
<evidence type="ECO:0000313" key="7">
    <source>
        <dbReference type="Proteomes" id="UP000198734"/>
    </source>
</evidence>
<accession>A0A1I5ZBR8</accession>
<evidence type="ECO:0000256" key="1">
    <source>
        <dbReference type="ARBA" id="ARBA00023224"/>
    </source>
</evidence>
<keyword evidence="4" id="KW-1133">Transmembrane helix</keyword>
<feature type="transmembrane region" description="Helical" evidence="4">
    <location>
        <begin position="42"/>
        <end position="60"/>
    </location>
</feature>
<feature type="transmembrane region" description="Helical" evidence="4">
    <location>
        <begin position="16"/>
        <end position="36"/>
    </location>
</feature>
<dbReference type="Gene3D" id="1.10.287.950">
    <property type="entry name" value="Methyl-accepting chemotaxis protein"/>
    <property type="match status" value="1"/>
</dbReference>
<dbReference type="STRING" id="126156.SAMN05421670_2598"/>
<feature type="transmembrane region" description="Helical" evidence="4">
    <location>
        <begin position="144"/>
        <end position="160"/>
    </location>
</feature>
<dbReference type="Proteomes" id="UP000198734">
    <property type="component" value="Unassembled WGS sequence"/>
</dbReference>